<dbReference type="EMBL" id="BTSY01000005">
    <property type="protein sequence ID" value="GMT28554.1"/>
    <property type="molecule type" value="Genomic_DNA"/>
</dbReference>
<dbReference type="SUPFAM" id="SSF56801">
    <property type="entry name" value="Acetyl-CoA synthetase-like"/>
    <property type="match status" value="1"/>
</dbReference>
<organism evidence="2 3">
    <name type="scientific">Pristionchus fissidentatus</name>
    <dbReference type="NCBI Taxonomy" id="1538716"/>
    <lineage>
        <taxon>Eukaryota</taxon>
        <taxon>Metazoa</taxon>
        <taxon>Ecdysozoa</taxon>
        <taxon>Nematoda</taxon>
        <taxon>Chromadorea</taxon>
        <taxon>Rhabditida</taxon>
        <taxon>Rhabditina</taxon>
        <taxon>Diplogasteromorpha</taxon>
        <taxon>Diplogasteroidea</taxon>
        <taxon>Neodiplogasteridae</taxon>
        <taxon>Pristionchus</taxon>
    </lineage>
</organism>
<dbReference type="PANTHER" id="PTHR43201">
    <property type="entry name" value="ACYL-COA SYNTHETASE"/>
    <property type="match status" value="1"/>
</dbReference>
<keyword evidence="3" id="KW-1185">Reference proteome</keyword>
<dbReference type="Pfam" id="PF00501">
    <property type="entry name" value="AMP-binding"/>
    <property type="match status" value="1"/>
</dbReference>
<proteinExistence type="predicted"/>
<evidence type="ECO:0000313" key="2">
    <source>
        <dbReference type="EMBL" id="GMT28554.1"/>
    </source>
</evidence>
<feature type="domain" description="AMP-dependent synthetase/ligase" evidence="1">
    <location>
        <begin position="46"/>
        <end position="406"/>
    </location>
</feature>
<gene>
    <name evidence="2" type="ORF">PFISCL1PPCAC_19851</name>
</gene>
<evidence type="ECO:0000259" key="1">
    <source>
        <dbReference type="Pfam" id="PF00501"/>
    </source>
</evidence>
<feature type="non-terminal residue" evidence="2">
    <location>
        <position position="1"/>
    </location>
</feature>
<reference evidence="2" key="1">
    <citation type="submission" date="2023-10" db="EMBL/GenBank/DDBJ databases">
        <title>Genome assembly of Pristionchus species.</title>
        <authorList>
            <person name="Yoshida K."/>
            <person name="Sommer R.J."/>
        </authorList>
    </citation>
    <scope>NUCLEOTIDE SEQUENCE</scope>
    <source>
        <strain evidence="2">RS5133</strain>
    </source>
</reference>
<dbReference type="GO" id="GO:0006631">
    <property type="term" value="P:fatty acid metabolic process"/>
    <property type="evidence" value="ECO:0007669"/>
    <property type="project" value="TreeGrafter"/>
</dbReference>
<dbReference type="AlphaFoldDB" id="A0AAV5WFF1"/>
<dbReference type="InterPro" id="IPR000873">
    <property type="entry name" value="AMP-dep_synth/lig_dom"/>
</dbReference>
<evidence type="ECO:0000313" key="3">
    <source>
        <dbReference type="Proteomes" id="UP001432322"/>
    </source>
</evidence>
<dbReference type="GO" id="GO:0031956">
    <property type="term" value="F:medium-chain fatty acid-CoA ligase activity"/>
    <property type="evidence" value="ECO:0007669"/>
    <property type="project" value="TreeGrafter"/>
</dbReference>
<comment type="caution">
    <text evidence="2">The sequence shown here is derived from an EMBL/GenBank/DDBJ whole genome shotgun (WGS) entry which is preliminary data.</text>
</comment>
<dbReference type="InterPro" id="IPR042099">
    <property type="entry name" value="ANL_N_sf"/>
</dbReference>
<dbReference type="Proteomes" id="UP001432322">
    <property type="component" value="Unassembled WGS sequence"/>
</dbReference>
<dbReference type="Gene3D" id="3.40.50.12780">
    <property type="entry name" value="N-terminal domain of ligase-like"/>
    <property type="match status" value="1"/>
</dbReference>
<protein>
    <recommendedName>
        <fullName evidence="1">AMP-dependent synthetase/ligase domain-containing protein</fullName>
    </recommendedName>
</protein>
<accession>A0AAV5WFF1</accession>
<dbReference type="PANTHER" id="PTHR43201:SF12">
    <property type="entry name" value="AMP-DEPENDENT SYNTHETASE_LIGASE DOMAIN-CONTAINING PROTEIN"/>
    <property type="match status" value="1"/>
</dbReference>
<name>A0AAV5WFF1_9BILA</name>
<sequence>WKLSSLISFSHSMDQLFCIDYSKLSKRVKDLDVAGRNISELVHRNRMKNEIAVIFHSEKVSFTFASLHTKSEQLGSALLSTGLTTNDRILLIGSNESLLFISILAAARAKLVFCLISPHAHDSSSLTRIINQGSFKAVCIFNSSSDRLYNVLKDCCPEMNRCEKGRIKSPSLPTFTHLFMSNEDYLHAGSFLFSDLFSCEIDNSSLPNIDSFDDSSMVALLHSMGSTGNCRLAAITHYQLLGGGRAVNHAFGLSKGDSVCVCLPLHRGSLLPLLCLSPFLSHSTLIFPDAEPLPTKVFQCISYYNQSVLLSNGAALRLLLRICQRTRATLQSLHKILLIGERVSPELRSSIRQAANKTQIIAVGYLLSETGSIPIMGDESININKLVGRTISGFKCILNDIKGGRPNMGHLMLSPFQDSTFLGYAPSFEHSKWIDTGDVGEIDDDGNIHIVGPVSDLIYDEAGHIFNHKSLEKILSLSQFIKGAQVIASPPSSFVAVCVPKRIPFDPAFLKAELSLLCRETGIKIPQFFSFLEDFPRMNTRIHKFKLRNWLQEGKLELF</sequence>